<feature type="region of interest" description="Disordered" evidence="1">
    <location>
        <begin position="211"/>
        <end position="235"/>
    </location>
</feature>
<evidence type="ECO:0000259" key="2">
    <source>
        <dbReference type="Pfam" id="PF09353"/>
    </source>
</evidence>
<accession>A0A0F5YAV6</accession>
<dbReference type="Proteomes" id="UP000033607">
    <property type="component" value="Unassembled WGS sequence"/>
</dbReference>
<evidence type="ECO:0000313" key="3">
    <source>
        <dbReference type="EMBL" id="KKD35873.1"/>
    </source>
</evidence>
<protein>
    <recommendedName>
        <fullName evidence="2">DUF1995 domain-containing protein</fullName>
    </recommendedName>
</protein>
<feature type="domain" description="DUF1995" evidence="2">
    <location>
        <begin position="5"/>
        <end position="210"/>
    </location>
</feature>
<sequence>MTQLPTSIEEAVEQAKQATQAALNDGYKLLQVELVFPEIELQAQAIAQQFIPAIEQSDLILKVFFPDTGAAALARRDWGETPFRVSDLGSSRSPIESRLQDDDGRFLVVSPAAVEVEQVEKLSRLAGDRATILLNPRLEDVAIIGIGYAARALRERFINTIESCYYLRPLEGDVVLYRCYPSLWEVWQEIDGEYQLITQEQTKPVGDQLDQILAGTSPSQGDSTESAKPQPKKQSFLAGLQSFLNALSR</sequence>
<feature type="compositionally biased region" description="Polar residues" evidence="1">
    <location>
        <begin position="214"/>
        <end position="227"/>
    </location>
</feature>
<proteinExistence type="predicted"/>
<dbReference type="InterPro" id="IPR018962">
    <property type="entry name" value="DUF1995"/>
</dbReference>
<reference evidence="3 4" key="1">
    <citation type="submission" date="2015-06" db="EMBL/GenBank/DDBJ databases">
        <title>Draft genome assembly of filamentous brackish cyanobacterium Limnoraphis robusta strain CS-951.</title>
        <authorList>
            <person name="Willis A."/>
            <person name="Parks M."/>
            <person name="Burford M.A."/>
        </authorList>
    </citation>
    <scope>NUCLEOTIDE SEQUENCE [LARGE SCALE GENOMIC DNA]</scope>
    <source>
        <strain evidence="3 4">CS-951</strain>
    </source>
</reference>
<comment type="caution">
    <text evidence="3">The sequence shown here is derived from an EMBL/GenBank/DDBJ whole genome shotgun (WGS) entry which is preliminary data.</text>
</comment>
<dbReference type="AlphaFoldDB" id="A0A0F5YAV6"/>
<dbReference type="InterPro" id="IPR053021">
    <property type="entry name" value="Chloroplast_ADK"/>
</dbReference>
<dbReference type="OrthoDB" id="482920at2"/>
<evidence type="ECO:0000313" key="4">
    <source>
        <dbReference type="Proteomes" id="UP000033607"/>
    </source>
</evidence>
<organism evidence="3 4">
    <name type="scientific">Limnoraphis robusta CS-951</name>
    <dbReference type="NCBI Taxonomy" id="1637645"/>
    <lineage>
        <taxon>Bacteria</taxon>
        <taxon>Bacillati</taxon>
        <taxon>Cyanobacteriota</taxon>
        <taxon>Cyanophyceae</taxon>
        <taxon>Oscillatoriophycideae</taxon>
        <taxon>Oscillatoriales</taxon>
        <taxon>Sirenicapillariaceae</taxon>
        <taxon>Limnoraphis</taxon>
    </lineage>
</organism>
<dbReference type="PANTHER" id="PTHR35509">
    <property type="entry name" value="DOMAIN PROTEIN, PUTATIVE (DUF1995)-RELATED"/>
    <property type="match status" value="1"/>
</dbReference>
<gene>
    <name evidence="3" type="ORF">WN50_22895</name>
</gene>
<dbReference type="RefSeq" id="WP_046280914.1">
    <property type="nucleotide sequence ID" value="NZ_LATL02000216.1"/>
</dbReference>
<dbReference type="EMBL" id="LATL02000216">
    <property type="protein sequence ID" value="KKD35873.1"/>
    <property type="molecule type" value="Genomic_DNA"/>
</dbReference>
<evidence type="ECO:0000256" key="1">
    <source>
        <dbReference type="SAM" id="MobiDB-lite"/>
    </source>
</evidence>
<dbReference type="PANTHER" id="PTHR35509:SF1">
    <property type="entry name" value="DOMAIN PROTEIN, PUTATIVE (DUF1995)-RELATED"/>
    <property type="match status" value="1"/>
</dbReference>
<dbReference type="PATRIC" id="fig|1637645.4.peg.4274"/>
<dbReference type="Pfam" id="PF09353">
    <property type="entry name" value="DUF1995"/>
    <property type="match status" value="1"/>
</dbReference>
<name>A0A0F5YAV6_9CYAN</name>